<dbReference type="RefSeq" id="YP_010180338.1">
    <property type="nucleotide sequence ID" value="NC_058236.1"/>
</dbReference>
<evidence type="ECO:0000256" key="7">
    <source>
        <dbReference type="ARBA" id="ARBA00022660"/>
    </source>
</evidence>
<evidence type="ECO:0000259" key="19">
    <source>
        <dbReference type="Pfam" id="PF01059"/>
    </source>
</evidence>
<feature type="transmembrane region" description="Helical" evidence="17">
    <location>
        <begin position="234"/>
        <end position="258"/>
    </location>
</feature>
<keyword evidence="8 17" id="KW-0812">Transmembrane</keyword>
<protein>
    <recommendedName>
        <fullName evidence="5 17">NADH-ubiquinone oxidoreductase chain 4</fullName>
        <ecNumber evidence="4 17">7.1.1.2</ecNumber>
    </recommendedName>
</protein>
<keyword evidence="14 17" id="KW-0496">Mitochondrion</keyword>
<feature type="transmembrane region" description="Helical" evidence="17">
    <location>
        <begin position="373"/>
        <end position="398"/>
    </location>
</feature>
<evidence type="ECO:0000256" key="10">
    <source>
        <dbReference type="ARBA" id="ARBA00022982"/>
    </source>
</evidence>
<feature type="transmembrane region" description="Helical" evidence="17">
    <location>
        <begin position="208"/>
        <end position="228"/>
    </location>
</feature>
<evidence type="ECO:0000256" key="17">
    <source>
        <dbReference type="RuleBase" id="RU003297"/>
    </source>
</evidence>
<evidence type="ECO:0000256" key="12">
    <source>
        <dbReference type="ARBA" id="ARBA00023027"/>
    </source>
</evidence>
<feature type="domain" description="NADH:quinone oxidoreductase/Mrp antiporter transmembrane" evidence="18">
    <location>
        <begin position="104"/>
        <end position="387"/>
    </location>
</feature>
<evidence type="ECO:0000256" key="2">
    <source>
        <dbReference type="ARBA" id="ARBA00004225"/>
    </source>
</evidence>
<gene>
    <name evidence="20" type="primary">ND4</name>
</gene>
<dbReference type="AlphaFoldDB" id="A0A8E5NI04"/>
<keyword evidence="10 17" id="KW-0249">Electron transport</keyword>
<keyword evidence="11 17" id="KW-1133">Transmembrane helix</keyword>
<dbReference type="GO" id="GO:0015990">
    <property type="term" value="P:electron transport coupled proton transport"/>
    <property type="evidence" value="ECO:0007669"/>
    <property type="project" value="TreeGrafter"/>
</dbReference>
<dbReference type="PANTHER" id="PTHR43507:SF20">
    <property type="entry name" value="NADH-UBIQUINONE OXIDOREDUCTASE CHAIN 4"/>
    <property type="match status" value="1"/>
</dbReference>
<dbReference type="GO" id="GO:0042773">
    <property type="term" value="P:ATP synthesis coupled electron transport"/>
    <property type="evidence" value="ECO:0007669"/>
    <property type="project" value="InterPro"/>
</dbReference>
<dbReference type="Pfam" id="PF00361">
    <property type="entry name" value="Proton_antipo_M"/>
    <property type="match status" value="1"/>
</dbReference>
<dbReference type="GeneID" id="68205390"/>
<evidence type="ECO:0000256" key="11">
    <source>
        <dbReference type="ARBA" id="ARBA00022989"/>
    </source>
</evidence>
<feature type="transmembrane region" description="Helical" evidence="17">
    <location>
        <begin position="298"/>
        <end position="320"/>
    </location>
</feature>
<evidence type="ECO:0000313" key="20">
    <source>
        <dbReference type="EMBL" id="QVD39757.1"/>
    </source>
</evidence>
<comment type="catalytic activity">
    <reaction evidence="16 17">
        <text>a ubiquinone + NADH + 5 H(+)(in) = a ubiquinol + NAD(+) + 4 H(+)(out)</text>
        <dbReference type="Rhea" id="RHEA:29091"/>
        <dbReference type="Rhea" id="RHEA-COMP:9565"/>
        <dbReference type="Rhea" id="RHEA-COMP:9566"/>
        <dbReference type="ChEBI" id="CHEBI:15378"/>
        <dbReference type="ChEBI" id="CHEBI:16389"/>
        <dbReference type="ChEBI" id="CHEBI:17976"/>
        <dbReference type="ChEBI" id="CHEBI:57540"/>
        <dbReference type="ChEBI" id="CHEBI:57945"/>
        <dbReference type="EC" id="7.1.1.2"/>
    </reaction>
</comment>
<dbReference type="EC" id="7.1.1.2" evidence="4 17"/>
<evidence type="ECO:0000256" key="16">
    <source>
        <dbReference type="ARBA" id="ARBA00049551"/>
    </source>
</evidence>
<keyword evidence="15 17" id="KW-0472">Membrane</keyword>
<reference evidence="20" key="1">
    <citation type="submission" date="2021-01" db="EMBL/GenBank/DDBJ databases">
        <authorList>
            <person name="Wei Z."/>
            <person name="Dai R."/>
        </authorList>
    </citation>
    <scope>NUCLEOTIDE SEQUENCE</scope>
</reference>
<feature type="transmembrane region" description="Helical" evidence="17">
    <location>
        <begin position="332"/>
        <end position="353"/>
    </location>
</feature>
<feature type="transmembrane region" description="Helical" evidence="17">
    <location>
        <begin position="108"/>
        <end position="130"/>
    </location>
</feature>
<dbReference type="EMBL" id="MW530420">
    <property type="protein sequence ID" value="QVD39757.1"/>
    <property type="molecule type" value="Genomic_DNA"/>
</dbReference>
<evidence type="ECO:0000256" key="9">
    <source>
        <dbReference type="ARBA" id="ARBA00022967"/>
    </source>
</evidence>
<keyword evidence="12 17" id="KW-0520">NAD</keyword>
<evidence type="ECO:0000256" key="8">
    <source>
        <dbReference type="ARBA" id="ARBA00022692"/>
    </source>
</evidence>
<feature type="transmembrane region" description="Helical" evidence="17">
    <location>
        <begin position="270"/>
        <end position="292"/>
    </location>
</feature>
<comment type="similarity">
    <text evidence="3 17">Belongs to the complex I subunit 4 family.</text>
</comment>
<dbReference type="PANTHER" id="PTHR43507">
    <property type="entry name" value="NADH-UBIQUINONE OXIDOREDUCTASE CHAIN 4"/>
    <property type="match status" value="1"/>
</dbReference>
<comment type="function">
    <text evidence="17">Core subunit of the mitochondrial membrane respiratory chain NADH dehydrogenase (Complex I) which catalyzes electron transfer from NADH through the respiratory chain, using ubiquinone as an electron acceptor. Essential for the catalytic activity and assembly of complex I.</text>
</comment>
<dbReference type="GO" id="GO:0031966">
    <property type="term" value="C:mitochondrial membrane"/>
    <property type="evidence" value="ECO:0007669"/>
    <property type="project" value="UniProtKB-SubCell"/>
</dbReference>
<keyword evidence="6 17" id="KW-0813">Transport</keyword>
<evidence type="ECO:0000256" key="6">
    <source>
        <dbReference type="ARBA" id="ARBA00022448"/>
    </source>
</evidence>
<evidence type="ECO:0000256" key="5">
    <source>
        <dbReference type="ARBA" id="ARBA00021006"/>
    </source>
</evidence>
<dbReference type="Pfam" id="PF01059">
    <property type="entry name" value="Oxidored_q5_N"/>
    <property type="match status" value="1"/>
</dbReference>
<keyword evidence="9" id="KW-1278">Translocase</keyword>
<dbReference type="CTD" id="4538"/>
<feature type="transmembrane region" description="Helical" evidence="17">
    <location>
        <begin position="55"/>
        <end position="73"/>
    </location>
</feature>
<feature type="transmembrane region" description="Helical" evidence="17">
    <location>
        <begin position="137"/>
        <end position="159"/>
    </location>
</feature>
<feature type="transmembrane region" description="Helical" evidence="17">
    <location>
        <begin position="85"/>
        <end position="102"/>
    </location>
</feature>
<organism evidence="20">
    <name type="scientific">Oenopia sauzeti</name>
    <dbReference type="NCBI Taxonomy" id="420097"/>
    <lineage>
        <taxon>Eukaryota</taxon>
        <taxon>Metazoa</taxon>
        <taxon>Ecdysozoa</taxon>
        <taxon>Arthropoda</taxon>
        <taxon>Hexapoda</taxon>
        <taxon>Insecta</taxon>
        <taxon>Pterygota</taxon>
        <taxon>Neoptera</taxon>
        <taxon>Endopterygota</taxon>
        <taxon>Coleoptera</taxon>
        <taxon>Polyphaga</taxon>
        <taxon>Cucujiformia</taxon>
        <taxon>Coccinelloidea</taxon>
        <taxon>Coccinellidae</taxon>
        <taxon>Coccinellinae</taxon>
        <taxon>Coccinellini</taxon>
        <taxon>Oenopia</taxon>
    </lineage>
</organism>
<dbReference type="GO" id="GO:0048039">
    <property type="term" value="F:ubiquinone binding"/>
    <property type="evidence" value="ECO:0007669"/>
    <property type="project" value="TreeGrafter"/>
</dbReference>
<dbReference type="PRINTS" id="PR01437">
    <property type="entry name" value="NUOXDRDTASE4"/>
</dbReference>
<evidence type="ECO:0000256" key="15">
    <source>
        <dbReference type="ARBA" id="ARBA00023136"/>
    </source>
</evidence>
<dbReference type="InterPro" id="IPR000260">
    <property type="entry name" value="NADH4_N"/>
</dbReference>
<feature type="transmembrane region" description="Helical" evidence="17">
    <location>
        <begin position="179"/>
        <end position="201"/>
    </location>
</feature>
<evidence type="ECO:0000256" key="3">
    <source>
        <dbReference type="ARBA" id="ARBA00009025"/>
    </source>
</evidence>
<geneLocation type="mitochondrion" evidence="20"/>
<sequence>MMKFLLMLMFLIPLSFLNKFWLIKNYLVLLSFLFMLNMPFNELDYMSYFLGCDKLSYFLVLLSLWISFLMYMASEKIFKNNDYSSLFSFLVLILLIFLYLTFLSLNMFMFYMFFEASLIPILLLIMGWGYQPERLQAGLYMFFYTIMASLPMILFIFMFNKNFYFLFMNFYMIDLNSVVMYFMMMMVFLVKLPIFMFHLWLPKAHVEASVAGSMILAGVMLKLGGYGLMRFLQLFMMLGIKMNFFLLNFSLIGSILVSLTCLRQSDLKSLIAYSSVVHMGLMLSGLLTLNSWGFSGSLVMMLAHGLCSSGLFVLVNLNYERIFSRSIFLNKGMLNLVPFMSLWWFLLVIANMAAPPSMNLLGEILLINSMINYSFLCMYMIMLLSFFSAVYCLFLYSYSQHGLFFNGLFSLKMISFRELLLLVLHWIPLNLILLKSDYFNF</sequence>
<evidence type="ECO:0000256" key="14">
    <source>
        <dbReference type="ARBA" id="ARBA00023128"/>
    </source>
</evidence>
<name>A0A8E5NI04_9CUCU</name>
<evidence type="ECO:0000256" key="13">
    <source>
        <dbReference type="ARBA" id="ARBA00023075"/>
    </source>
</evidence>
<keyword evidence="7 17" id="KW-0679">Respiratory chain</keyword>
<dbReference type="InterPro" id="IPR003918">
    <property type="entry name" value="NADH_UbQ_OxRdtase"/>
</dbReference>
<dbReference type="GO" id="GO:0008137">
    <property type="term" value="F:NADH dehydrogenase (ubiquinone) activity"/>
    <property type="evidence" value="ECO:0007669"/>
    <property type="project" value="UniProtKB-UniRule"/>
</dbReference>
<comment type="subcellular location">
    <subcellularLocation>
        <location evidence="2 17">Mitochondrion membrane</location>
        <topology evidence="2 17">Multi-pass membrane protein</topology>
    </subcellularLocation>
</comment>
<dbReference type="InterPro" id="IPR001750">
    <property type="entry name" value="ND/Mrp_TM"/>
</dbReference>
<evidence type="ECO:0000259" key="18">
    <source>
        <dbReference type="Pfam" id="PF00361"/>
    </source>
</evidence>
<proteinExistence type="inferred from homology"/>
<accession>A0A8E5NI04</accession>
<evidence type="ECO:0000256" key="4">
    <source>
        <dbReference type="ARBA" id="ARBA00012944"/>
    </source>
</evidence>
<comment type="function">
    <text evidence="1">Core subunit of the mitochondrial membrane respiratory chain NADH dehydrogenase (Complex I) that is believed to belong to the minimal assembly required for catalysis. Complex I functions in the transfer of electrons from NADH to the respiratory chain. The immediate electron acceptor for the enzyme is believed to be ubiquinone.</text>
</comment>
<evidence type="ECO:0000256" key="1">
    <source>
        <dbReference type="ARBA" id="ARBA00003257"/>
    </source>
</evidence>
<dbReference type="GO" id="GO:0003954">
    <property type="term" value="F:NADH dehydrogenase activity"/>
    <property type="evidence" value="ECO:0007669"/>
    <property type="project" value="TreeGrafter"/>
</dbReference>
<feature type="domain" description="NADH:ubiquinone oxidoreductase chain 4 N-terminal" evidence="19">
    <location>
        <begin position="1"/>
        <end position="101"/>
    </location>
</feature>
<keyword evidence="13 17" id="KW-0830">Ubiquinone</keyword>